<evidence type="ECO:0000259" key="5">
    <source>
        <dbReference type="PROSITE" id="PS51109"/>
    </source>
</evidence>
<feature type="region of interest" description="Disordered" evidence="4">
    <location>
        <begin position="1"/>
        <end position="22"/>
    </location>
</feature>
<dbReference type="CDD" id="cd13925">
    <property type="entry name" value="RPF"/>
    <property type="match status" value="1"/>
</dbReference>
<dbReference type="Pfam" id="PF07501">
    <property type="entry name" value="G5"/>
    <property type="match status" value="1"/>
</dbReference>
<dbReference type="AlphaFoldDB" id="A0A7G7MKD2"/>
<organism evidence="6 7">
    <name type="scientific">Pseudonocardia petroleophila</name>
    <dbReference type="NCBI Taxonomy" id="37331"/>
    <lineage>
        <taxon>Bacteria</taxon>
        <taxon>Bacillati</taxon>
        <taxon>Actinomycetota</taxon>
        <taxon>Actinomycetes</taxon>
        <taxon>Pseudonocardiales</taxon>
        <taxon>Pseudonocardiaceae</taxon>
        <taxon>Pseudonocardia</taxon>
    </lineage>
</organism>
<dbReference type="Gene3D" id="2.20.230.10">
    <property type="entry name" value="Resuscitation-promoting factor rpfb"/>
    <property type="match status" value="1"/>
</dbReference>
<dbReference type="SUPFAM" id="SSF53955">
    <property type="entry name" value="Lysozyme-like"/>
    <property type="match status" value="1"/>
</dbReference>
<dbReference type="Pfam" id="PF03990">
    <property type="entry name" value="DUF348"/>
    <property type="match status" value="3"/>
</dbReference>
<proteinExistence type="inferred from homology"/>
<feature type="compositionally biased region" description="Acidic residues" evidence="4">
    <location>
        <begin position="166"/>
        <end position="177"/>
    </location>
</feature>
<dbReference type="RefSeq" id="WP_185720071.1">
    <property type="nucleotide sequence ID" value="NZ_BAAAWI010000001.1"/>
</dbReference>
<reference evidence="6 7" key="1">
    <citation type="submission" date="2020-08" db="EMBL/GenBank/DDBJ databases">
        <authorList>
            <person name="Mo P."/>
        </authorList>
    </citation>
    <scope>NUCLEOTIDE SEQUENCE [LARGE SCALE GENOMIC DNA]</scope>
    <source>
        <strain evidence="6 7">CGMCC 4.1532</strain>
    </source>
</reference>
<feature type="compositionally biased region" description="Low complexity" evidence="4">
    <location>
        <begin position="178"/>
        <end position="195"/>
    </location>
</feature>
<dbReference type="PROSITE" id="PS51109">
    <property type="entry name" value="G5"/>
    <property type="match status" value="1"/>
</dbReference>
<dbReference type="GO" id="GO:0016787">
    <property type="term" value="F:hydrolase activity"/>
    <property type="evidence" value="ECO:0007669"/>
    <property type="project" value="UniProtKB-KW"/>
</dbReference>
<dbReference type="InterPro" id="IPR023346">
    <property type="entry name" value="Lysozyme-like_dom_sf"/>
</dbReference>
<evidence type="ECO:0000256" key="3">
    <source>
        <dbReference type="ARBA" id="ARBA00022801"/>
    </source>
</evidence>
<gene>
    <name evidence="6" type="ORF">H6H00_04370</name>
</gene>
<name>A0A7G7MKD2_9PSEU</name>
<dbReference type="Pfam" id="PF06737">
    <property type="entry name" value="Transglycosylas"/>
    <property type="match status" value="1"/>
</dbReference>
<dbReference type="EMBL" id="CP060131">
    <property type="protein sequence ID" value="QNG53243.1"/>
    <property type="molecule type" value="Genomic_DNA"/>
</dbReference>
<dbReference type="Gene3D" id="1.10.530.10">
    <property type="match status" value="1"/>
</dbReference>
<sequence>MGEFVPSEALSSESQRSGDAASLALDDDHWFGTADAFPAPSAAPATEMWPAETGFGRPDRMRRLGIPEIESLPPTGPIALVRGDQRPEELTGELDPFVDDLTGPLPTVAPESGTVPAFAPAALPAADDEPHTEQFAAIAPEAPAVDAPALESPALEDPDAQVPDAQDPDAQDPDAQDPDAQVRAEAVPAPRRARSTTRVGVRATVLAVLLALVGGGASALAMDKTVVLSVDGQERTLHTFAGDVAGALAAAGLAPTPQDRVQPALPTDVADGDYIIVNRARPLTLVEGGHERQIWTTAASVQDALAGLGLRAAPIQMSAAPDASIPLSGLALELNIPRTVSLADGPAAQVPVTTTAGTVAGLLAEQGVTLGPDDVAVPSPDTVLAEGTAVQIVRNGEGEVIETRTIEPPEQIVEDPEMPRGEREVVDPGRPGEQTAVVRVFVQNGQEVRRVQVRAGSTTPPSPRIVKVGTNDDVPQAPAVSDGGVWDRLVQCEATGNWAINTGNGYYGGLQFDRQTWNAYGGDEYAELPHQASREEQIAIATKVRDDRGGYGAWPACARKLGLPR</sequence>
<evidence type="ECO:0000256" key="2">
    <source>
        <dbReference type="ARBA" id="ARBA00022729"/>
    </source>
</evidence>
<evidence type="ECO:0000256" key="4">
    <source>
        <dbReference type="SAM" id="MobiDB-lite"/>
    </source>
</evidence>
<keyword evidence="3" id="KW-0378">Hydrolase</keyword>
<feature type="domain" description="G5" evidence="5">
    <location>
        <begin position="392"/>
        <end position="472"/>
    </location>
</feature>
<keyword evidence="7" id="KW-1185">Reference proteome</keyword>
<feature type="region of interest" description="Disordered" evidence="4">
    <location>
        <begin position="36"/>
        <end position="57"/>
    </location>
</feature>
<dbReference type="SMART" id="SM01208">
    <property type="entry name" value="G5"/>
    <property type="match status" value="1"/>
</dbReference>
<keyword evidence="2" id="KW-0732">Signal</keyword>
<dbReference type="InterPro" id="IPR007137">
    <property type="entry name" value="DUF348"/>
</dbReference>
<feature type="compositionally biased region" description="Low complexity" evidence="4">
    <location>
        <begin position="36"/>
        <end position="45"/>
    </location>
</feature>
<dbReference type="KEGG" id="ppel:H6H00_04370"/>
<dbReference type="InterPro" id="IPR010618">
    <property type="entry name" value="RPF"/>
</dbReference>
<accession>A0A7G7MKD2</accession>
<evidence type="ECO:0000313" key="7">
    <source>
        <dbReference type="Proteomes" id="UP000515728"/>
    </source>
</evidence>
<comment type="similarity">
    <text evidence="1">Belongs to the transglycosylase family. Rpf subfamily.</text>
</comment>
<feature type="region of interest" description="Disordered" evidence="4">
    <location>
        <begin position="154"/>
        <end position="195"/>
    </location>
</feature>
<protein>
    <submittedName>
        <fullName evidence="6">Transglycosylase family protein</fullName>
    </submittedName>
</protein>
<dbReference type="InterPro" id="IPR011098">
    <property type="entry name" value="G5_dom"/>
</dbReference>
<dbReference type="Proteomes" id="UP000515728">
    <property type="component" value="Chromosome"/>
</dbReference>
<evidence type="ECO:0000313" key="6">
    <source>
        <dbReference type="EMBL" id="QNG53243.1"/>
    </source>
</evidence>
<evidence type="ECO:0000256" key="1">
    <source>
        <dbReference type="ARBA" id="ARBA00010830"/>
    </source>
</evidence>